<dbReference type="AlphaFoldDB" id="A0A918B6S6"/>
<evidence type="ECO:0000313" key="4">
    <source>
        <dbReference type="EMBL" id="GGQ33385.1"/>
    </source>
</evidence>
<dbReference type="Pfam" id="PF11611">
    <property type="entry name" value="DUF4352"/>
    <property type="match status" value="1"/>
</dbReference>
<keyword evidence="1" id="KW-0732">Signal</keyword>
<sequence length="207" mass="21259">MNKIKGGASCLLLAGVLVTGCSSTSEPTVSIEDLKRAASQAASPTPSPSASVSPGPVLQVGQRSQFADIETDEYGENPRAVTTFGVTVKEATYVDAADIGSGEPAENGQFVRLTLAITNVGKANGDFTSYGAIKWEDEQTAAQDATTLHLLDGPELDTEYKPGQSVTGSIVLDVARKGGTLTYWDSANSDAPAFSITLPTAGSGGEA</sequence>
<evidence type="ECO:0000313" key="5">
    <source>
        <dbReference type="Proteomes" id="UP000654123"/>
    </source>
</evidence>
<evidence type="ECO:0000259" key="3">
    <source>
        <dbReference type="Pfam" id="PF11611"/>
    </source>
</evidence>
<evidence type="ECO:0000256" key="1">
    <source>
        <dbReference type="ARBA" id="ARBA00022729"/>
    </source>
</evidence>
<organism evidence="4 5">
    <name type="scientific">Streptomyces roseolilacinus</name>
    <dbReference type="NCBI Taxonomy" id="66904"/>
    <lineage>
        <taxon>Bacteria</taxon>
        <taxon>Bacillati</taxon>
        <taxon>Actinomycetota</taxon>
        <taxon>Actinomycetes</taxon>
        <taxon>Kitasatosporales</taxon>
        <taxon>Streptomycetaceae</taxon>
        <taxon>Streptomyces</taxon>
    </lineage>
</organism>
<dbReference type="PROSITE" id="PS51257">
    <property type="entry name" value="PROKAR_LIPOPROTEIN"/>
    <property type="match status" value="1"/>
</dbReference>
<reference evidence="4" key="1">
    <citation type="journal article" date="2014" name="Int. J. Syst. Evol. Microbiol.">
        <title>Complete genome sequence of Corynebacterium casei LMG S-19264T (=DSM 44701T), isolated from a smear-ripened cheese.</title>
        <authorList>
            <consortium name="US DOE Joint Genome Institute (JGI-PGF)"/>
            <person name="Walter F."/>
            <person name="Albersmeier A."/>
            <person name="Kalinowski J."/>
            <person name="Ruckert C."/>
        </authorList>
    </citation>
    <scope>NUCLEOTIDE SEQUENCE</scope>
    <source>
        <strain evidence="4">JCM 4335</strain>
    </source>
</reference>
<dbReference type="RefSeq" id="WP_189538293.1">
    <property type="nucleotide sequence ID" value="NZ_BMSV01000021.1"/>
</dbReference>
<feature type="region of interest" description="Disordered" evidence="2">
    <location>
        <begin position="35"/>
        <end position="57"/>
    </location>
</feature>
<dbReference type="InterPro" id="IPR029051">
    <property type="entry name" value="DUF4352"/>
</dbReference>
<gene>
    <name evidence="4" type="ORF">GCM10010249_59880</name>
</gene>
<keyword evidence="5" id="KW-1185">Reference proteome</keyword>
<reference evidence="4" key="2">
    <citation type="submission" date="2020-09" db="EMBL/GenBank/DDBJ databases">
        <authorList>
            <person name="Sun Q."/>
            <person name="Ohkuma M."/>
        </authorList>
    </citation>
    <scope>NUCLEOTIDE SEQUENCE</scope>
    <source>
        <strain evidence="4">JCM 4335</strain>
    </source>
</reference>
<protein>
    <recommendedName>
        <fullName evidence="3">DUF4352 domain-containing protein</fullName>
    </recommendedName>
</protein>
<dbReference type="EMBL" id="BMSV01000021">
    <property type="protein sequence ID" value="GGQ33385.1"/>
    <property type="molecule type" value="Genomic_DNA"/>
</dbReference>
<dbReference type="Gene3D" id="2.60.40.1240">
    <property type="match status" value="1"/>
</dbReference>
<dbReference type="InterPro" id="IPR029050">
    <property type="entry name" value="Immunoprotect_excell_Ig-like"/>
</dbReference>
<name>A0A918B6S6_9ACTN</name>
<evidence type="ECO:0000256" key="2">
    <source>
        <dbReference type="SAM" id="MobiDB-lite"/>
    </source>
</evidence>
<feature type="compositionally biased region" description="Low complexity" evidence="2">
    <location>
        <begin position="37"/>
        <end position="56"/>
    </location>
</feature>
<feature type="domain" description="DUF4352" evidence="3">
    <location>
        <begin position="86"/>
        <end position="183"/>
    </location>
</feature>
<accession>A0A918B6S6</accession>
<comment type="caution">
    <text evidence="4">The sequence shown here is derived from an EMBL/GenBank/DDBJ whole genome shotgun (WGS) entry which is preliminary data.</text>
</comment>
<dbReference type="Proteomes" id="UP000654123">
    <property type="component" value="Unassembled WGS sequence"/>
</dbReference>
<proteinExistence type="predicted"/>